<evidence type="ECO:0000256" key="6">
    <source>
        <dbReference type="SAM" id="Phobius"/>
    </source>
</evidence>
<feature type="transmembrane region" description="Helical" evidence="6">
    <location>
        <begin position="73"/>
        <end position="93"/>
    </location>
</feature>
<keyword evidence="5 6" id="KW-0472">Membrane</keyword>
<dbReference type="Pfam" id="PF04791">
    <property type="entry name" value="LMBR1"/>
    <property type="match status" value="1"/>
</dbReference>
<dbReference type="GeneID" id="36518337"/>
<dbReference type="InterPro" id="IPR051584">
    <property type="entry name" value="GPCR-associated_LMBR1"/>
</dbReference>
<protein>
    <submittedName>
        <fullName evidence="7">LMBR1 domain-containing protein 2</fullName>
    </submittedName>
</protein>
<evidence type="ECO:0000256" key="5">
    <source>
        <dbReference type="ARBA" id="ARBA00023136"/>
    </source>
</evidence>
<dbReference type="EMBL" id="NDIQ01000022">
    <property type="protein sequence ID" value="PRT56969.1"/>
    <property type="molecule type" value="Genomic_DNA"/>
</dbReference>
<keyword evidence="8" id="KW-1185">Reference proteome</keyword>
<proteinExistence type="inferred from homology"/>
<feature type="transmembrane region" description="Helical" evidence="6">
    <location>
        <begin position="449"/>
        <end position="470"/>
    </location>
</feature>
<feature type="transmembrane region" description="Helical" evidence="6">
    <location>
        <begin position="404"/>
        <end position="423"/>
    </location>
</feature>
<feature type="transmembrane region" description="Helical" evidence="6">
    <location>
        <begin position="326"/>
        <end position="345"/>
    </location>
</feature>
<evidence type="ECO:0000313" key="7">
    <source>
        <dbReference type="EMBL" id="PRT56969.1"/>
    </source>
</evidence>
<comment type="subcellular location">
    <subcellularLocation>
        <location evidence="1">Membrane</location>
        <topology evidence="1">Multi-pass membrane protein</topology>
    </subcellularLocation>
</comment>
<dbReference type="InterPro" id="IPR006876">
    <property type="entry name" value="LMBR1-like_membr_prot"/>
</dbReference>
<sequence length="520" mass="58382">MLLAILAFTLIGVLAVALLSVFTRIKQLPLYLLLPLVLSIYIPLSIVVLVPIDLANNDGSGLGDGGKLIMWRIIYWLSFVLTWAVLPVLQFYVQSGHYDPIQRLKDALRANLKYQIILIATGVVGLLYMGLSIGLNFTNLKALAVALSYSYALVLAIWMLGHGLVNIPRNAWNDNPSHRLRYLYMHATATCDAYAEAQSDYDDAVAKIMALIPIKTAKYEEWIDELVEDIRRQSLPLSRSTARTPAVAYVTEEYLAGLARRFYKTLHRAIRARADWSKLVHDSAFYEDLQTSEQTGNLEFRLYSTRLPAQLANLYYISLRTPTTKVLAVFLALLSLSLAWSEGVAGSKLSLVDLMVQGANSFGSVLIAAIILGYMCWAAFSALYCLRVFNIYGLVHHDSDPSSLLFYAMYACRLAVPLSYNFLIMNTARPTVFEHFLGQYINLTPLGKYFSLLLPRFIYLPMVLTLFHFYDKIKGYLGFGIDAFDVDSLTTSTEAEGKDLINRALNDSRFKWGMNTAQLS</sequence>
<feature type="transmembrane region" description="Helical" evidence="6">
    <location>
        <begin position="365"/>
        <end position="392"/>
    </location>
</feature>
<accession>A0A2T0FPT2</accession>
<keyword evidence="3 6" id="KW-0812">Transmembrane</keyword>
<evidence type="ECO:0000313" key="8">
    <source>
        <dbReference type="Proteomes" id="UP000238350"/>
    </source>
</evidence>
<evidence type="ECO:0000256" key="4">
    <source>
        <dbReference type="ARBA" id="ARBA00022989"/>
    </source>
</evidence>
<feature type="transmembrane region" description="Helical" evidence="6">
    <location>
        <begin position="140"/>
        <end position="160"/>
    </location>
</feature>
<comment type="caution">
    <text evidence="7">The sequence shown here is derived from an EMBL/GenBank/DDBJ whole genome shotgun (WGS) entry which is preliminary data.</text>
</comment>
<evidence type="ECO:0000256" key="3">
    <source>
        <dbReference type="ARBA" id="ARBA00022692"/>
    </source>
</evidence>
<organism evidence="7 8">
    <name type="scientific">Wickerhamiella sorbophila</name>
    <dbReference type="NCBI Taxonomy" id="45607"/>
    <lineage>
        <taxon>Eukaryota</taxon>
        <taxon>Fungi</taxon>
        <taxon>Dikarya</taxon>
        <taxon>Ascomycota</taxon>
        <taxon>Saccharomycotina</taxon>
        <taxon>Dipodascomycetes</taxon>
        <taxon>Dipodascales</taxon>
        <taxon>Trichomonascaceae</taxon>
        <taxon>Wickerhamiella</taxon>
    </lineage>
</organism>
<dbReference type="GO" id="GO:0016020">
    <property type="term" value="C:membrane"/>
    <property type="evidence" value="ECO:0007669"/>
    <property type="project" value="UniProtKB-SubCell"/>
</dbReference>
<dbReference type="PANTHER" id="PTHR21355">
    <property type="entry name" value="G-PROTEIN COUPLED RECEPTOR-ASSOCIATED PROTEIN LMBRD2"/>
    <property type="match status" value="1"/>
</dbReference>
<keyword evidence="4 6" id="KW-1133">Transmembrane helix</keyword>
<dbReference type="PANTHER" id="PTHR21355:SF0">
    <property type="entry name" value="G-PROTEIN COUPLED RECEPTOR-ASSOCIATED PROTEIN LMBRD2"/>
    <property type="match status" value="1"/>
</dbReference>
<dbReference type="AlphaFoldDB" id="A0A2T0FPT2"/>
<reference evidence="7 8" key="1">
    <citation type="submission" date="2017-04" db="EMBL/GenBank/DDBJ databases">
        <title>Genome sequencing of [Candida] sorbophila.</title>
        <authorList>
            <person name="Ahn J.O."/>
        </authorList>
    </citation>
    <scope>NUCLEOTIDE SEQUENCE [LARGE SCALE GENOMIC DNA]</scope>
    <source>
        <strain evidence="7 8">DS02</strain>
    </source>
</reference>
<dbReference type="OrthoDB" id="203099at2759"/>
<evidence type="ECO:0000256" key="1">
    <source>
        <dbReference type="ARBA" id="ARBA00004141"/>
    </source>
</evidence>
<feature type="transmembrane region" description="Helical" evidence="6">
    <location>
        <begin position="6"/>
        <end position="23"/>
    </location>
</feature>
<dbReference type="Proteomes" id="UP000238350">
    <property type="component" value="Unassembled WGS sequence"/>
</dbReference>
<comment type="similarity">
    <text evidence="2">Belongs to the LIMR family.</text>
</comment>
<evidence type="ECO:0000256" key="2">
    <source>
        <dbReference type="ARBA" id="ARBA00010487"/>
    </source>
</evidence>
<feature type="transmembrane region" description="Helical" evidence="6">
    <location>
        <begin position="30"/>
        <end position="53"/>
    </location>
</feature>
<feature type="transmembrane region" description="Helical" evidence="6">
    <location>
        <begin position="114"/>
        <end position="134"/>
    </location>
</feature>
<dbReference type="RefSeq" id="XP_024666914.1">
    <property type="nucleotide sequence ID" value="XM_024811146.1"/>
</dbReference>
<gene>
    <name evidence="7" type="ORF">B9G98_04589</name>
</gene>
<name>A0A2T0FPT2_9ASCO</name>